<dbReference type="Proteomes" id="UP001143486">
    <property type="component" value="Unassembled WGS sequence"/>
</dbReference>
<dbReference type="FunFam" id="3.30.420.10:FF:000002">
    <property type="entry name" value="Crossover junction endodeoxyribonuclease RuvC"/>
    <property type="match status" value="1"/>
</dbReference>
<evidence type="ECO:0000256" key="4">
    <source>
        <dbReference type="ARBA" id="ARBA00022723"/>
    </source>
</evidence>
<evidence type="ECO:0000256" key="11">
    <source>
        <dbReference type="ARBA" id="ARBA00023204"/>
    </source>
</evidence>
<comment type="catalytic activity">
    <reaction evidence="12 13">
        <text>Endonucleolytic cleavage at a junction such as a reciprocal single-stranded crossover between two homologous DNA duplexes (Holliday junction).</text>
        <dbReference type="EC" id="3.1.21.10"/>
    </reaction>
</comment>
<evidence type="ECO:0000256" key="12">
    <source>
        <dbReference type="ARBA" id="ARBA00029354"/>
    </source>
</evidence>
<dbReference type="InterPro" id="IPR002176">
    <property type="entry name" value="X-over_junc_endoDNase_RuvC"/>
</dbReference>
<comment type="similarity">
    <text evidence="1 13">Belongs to the RuvC family.</text>
</comment>
<feature type="binding site" evidence="13">
    <location>
        <position position="142"/>
    </location>
    <ligand>
        <name>Mg(2+)</name>
        <dbReference type="ChEBI" id="CHEBI:18420"/>
        <label>1</label>
    </ligand>
</feature>
<dbReference type="GO" id="GO:0000287">
    <property type="term" value="F:magnesium ion binding"/>
    <property type="evidence" value="ECO:0007669"/>
    <property type="project" value="UniProtKB-UniRule"/>
</dbReference>
<proteinExistence type="inferred from homology"/>
<dbReference type="PRINTS" id="PR00696">
    <property type="entry name" value="RSOLVASERUVC"/>
</dbReference>
<dbReference type="AlphaFoldDB" id="A0A9W6MNJ4"/>
<dbReference type="Pfam" id="PF02075">
    <property type="entry name" value="RuvC"/>
    <property type="match status" value="1"/>
</dbReference>
<feature type="active site" evidence="13">
    <location>
        <position position="71"/>
    </location>
</feature>
<evidence type="ECO:0000256" key="7">
    <source>
        <dbReference type="ARBA" id="ARBA00022801"/>
    </source>
</evidence>
<protein>
    <recommendedName>
        <fullName evidence="13 14">Crossover junction endodeoxyribonuclease RuvC</fullName>
        <ecNumber evidence="13 14">3.1.21.10</ecNumber>
    </recommendedName>
    <alternativeName>
        <fullName evidence="13">Holliday junction nuclease RuvC</fullName>
    </alternativeName>
    <alternativeName>
        <fullName evidence="13">Holliday junction resolvase RuvC</fullName>
    </alternativeName>
</protein>
<dbReference type="SUPFAM" id="SSF53098">
    <property type="entry name" value="Ribonuclease H-like"/>
    <property type="match status" value="1"/>
</dbReference>
<dbReference type="GO" id="GO:0048476">
    <property type="term" value="C:Holliday junction resolvase complex"/>
    <property type="evidence" value="ECO:0007669"/>
    <property type="project" value="UniProtKB-UniRule"/>
</dbReference>
<keyword evidence="3 13" id="KW-0540">Nuclease</keyword>
<dbReference type="Gene3D" id="3.30.420.10">
    <property type="entry name" value="Ribonuclease H-like superfamily/Ribonuclease H"/>
    <property type="match status" value="1"/>
</dbReference>
<accession>A0A9W6MNJ4</accession>
<comment type="subunit">
    <text evidence="13">Homodimer which binds Holliday junction (HJ) DNA. The HJ becomes 2-fold symmetrical on binding to RuvC with unstacked arms; it has a different conformation from HJ DNA in complex with RuvA. In the full resolvosome a probable DNA-RuvA(4)-RuvB(12)-RuvC(2) complex forms which resolves the HJ.</text>
</comment>
<dbReference type="GO" id="GO:0006281">
    <property type="term" value="P:DNA repair"/>
    <property type="evidence" value="ECO:0007669"/>
    <property type="project" value="UniProtKB-UniRule"/>
</dbReference>
<dbReference type="EC" id="3.1.21.10" evidence="13 14"/>
<evidence type="ECO:0000256" key="13">
    <source>
        <dbReference type="HAMAP-Rule" id="MF_00034"/>
    </source>
</evidence>
<keyword evidence="7 13" id="KW-0378">Hydrolase</keyword>
<reference evidence="15" key="1">
    <citation type="journal article" date="2014" name="Int. J. Syst. Evol. Microbiol.">
        <title>Complete genome sequence of Corynebacterium casei LMG S-19264T (=DSM 44701T), isolated from a smear-ripened cheese.</title>
        <authorList>
            <consortium name="US DOE Joint Genome Institute (JGI-PGF)"/>
            <person name="Walter F."/>
            <person name="Albersmeier A."/>
            <person name="Kalinowski J."/>
            <person name="Ruckert C."/>
        </authorList>
    </citation>
    <scope>NUCLEOTIDE SEQUENCE</scope>
    <source>
        <strain evidence="15">VKM B-1513</strain>
    </source>
</reference>
<dbReference type="CDD" id="cd16962">
    <property type="entry name" value="RuvC"/>
    <property type="match status" value="1"/>
</dbReference>
<dbReference type="RefSeq" id="WP_271186307.1">
    <property type="nucleotide sequence ID" value="NZ_BSFE01000003.1"/>
</dbReference>
<dbReference type="GO" id="GO:0005737">
    <property type="term" value="C:cytoplasm"/>
    <property type="evidence" value="ECO:0007669"/>
    <property type="project" value="UniProtKB-SubCell"/>
</dbReference>
<comment type="subcellular location">
    <subcellularLocation>
        <location evidence="13">Cytoplasm</location>
    </subcellularLocation>
</comment>
<keyword evidence="10 13" id="KW-0233">DNA recombination</keyword>
<dbReference type="InterPro" id="IPR036397">
    <property type="entry name" value="RNaseH_sf"/>
</dbReference>
<dbReference type="NCBIfam" id="TIGR00228">
    <property type="entry name" value="ruvC"/>
    <property type="match status" value="1"/>
</dbReference>
<dbReference type="HAMAP" id="MF_00034">
    <property type="entry name" value="RuvC"/>
    <property type="match status" value="1"/>
</dbReference>
<evidence type="ECO:0000256" key="5">
    <source>
        <dbReference type="ARBA" id="ARBA00022759"/>
    </source>
</evidence>
<dbReference type="PANTHER" id="PTHR30194">
    <property type="entry name" value="CROSSOVER JUNCTION ENDODEOXYRIBONUCLEASE RUVC"/>
    <property type="match status" value="1"/>
</dbReference>
<evidence type="ECO:0000256" key="1">
    <source>
        <dbReference type="ARBA" id="ARBA00009518"/>
    </source>
</evidence>
<dbReference type="GO" id="GO:0006310">
    <property type="term" value="P:DNA recombination"/>
    <property type="evidence" value="ECO:0007669"/>
    <property type="project" value="UniProtKB-UniRule"/>
</dbReference>
<keyword evidence="16" id="KW-1185">Reference proteome</keyword>
<dbReference type="GO" id="GO:0003677">
    <property type="term" value="F:DNA binding"/>
    <property type="evidence" value="ECO:0007669"/>
    <property type="project" value="UniProtKB-KW"/>
</dbReference>
<keyword evidence="2 13" id="KW-0963">Cytoplasm</keyword>
<feature type="binding site" evidence="13">
    <location>
        <position position="71"/>
    </location>
    <ligand>
        <name>Mg(2+)</name>
        <dbReference type="ChEBI" id="CHEBI:18420"/>
        <label>2</label>
    </ligand>
</feature>
<dbReference type="GO" id="GO:0008821">
    <property type="term" value="F:crossover junction DNA endonuclease activity"/>
    <property type="evidence" value="ECO:0007669"/>
    <property type="project" value="UniProtKB-UniRule"/>
</dbReference>
<evidence type="ECO:0000256" key="8">
    <source>
        <dbReference type="ARBA" id="ARBA00022842"/>
    </source>
</evidence>
<comment type="function">
    <text evidence="13">The RuvA-RuvB-RuvC complex processes Holliday junction (HJ) DNA during genetic recombination and DNA repair. Endonuclease that resolves HJ intermediates. Cleaves cruciform DNA by making single-stranded nicks across the HJ at symmetrical positions within the homologous arms, yielding a 5'-phosphate and a 3'-hydroxyl group; requires a central core of homology in the junction. The consensus cleavage sequence is 5'-(A/T)TT(C/G)-3'. Cleavage occurs on the 3'-side of the TT dinucleotide at the point of strand exchange. HJ branch migration catalyzed by RuvA-RuvB allows RuvC to scan DNA until it finds its consensus sequence, where it cleaves and resolves the cruciform DNA.</text>
</comment>
<gene>
    <name evidence="13 15" type="primary">ruvC</name>
    <name evidence="15" type="ORF">GCM10017621_14520</name>
</gene>
<evidence type="ECO:0000256" key="14">
    <source>
        <dbReference type="NCBIfam" id="TIGR00228"/>
    </source>
</evidence>
<evidence type="ECO:0000256" key="2">
    <source>
        <dbReference type="ARBA" id="ARBA00022490"/>
    </source>
</evidence>
<reference evidence="15" key="2">
    <citation type="submission" date="2023-01" db="EMBL/GenBank/DDBJ databases">
        <authorList>
            <person name="Sun Q."/>
            <person name="Evtushenko L."/>
        </authorList>
    </citation>
    <scope>NUCLEOTIDE SEQUENCE</scope>
    <source>
        <strain evidence="15">VKM B-1513</strain>
    </source>
</reference>
<keyword evidence="5 13" id="KW-0255">Endonuclease</keyword>
<feature type="active site" evidence="13">
    <location>
        <position position="142"/>
    </location>
</feature>
<sequence>MSAAVTILGIDPGLRRMGWGIIRADGTRLSAVAHGVVTPPTEAALSVRLDHIFQAVTDLVAEYRPDESAIEEAFMAANAASALKLGHARAAALLAPARAGLPVSEYAARLVKKSVVGTGGAGKDQVAAMVGVLLPGTKAKADAADALAVAICHAHHRKAASIGSAA</sequence>
<keyword evidence="6 13" id="KW-0227">DNA damage</keyword>
<dbReference type="InterPro" id="IPR012337">
    <property type="entry name" value="RNaseH-like_sf"/>
</dbReference>
<feature type="active site" evidence="13">
    <location>
        <position position="11"/>
    </location>
</feature>
<name>A0A9W6MNJ4_9PROT</name>
<keyword evidence="4 13" id="KW-0479">Metal-binding</keyword>
<keyword evidence="8 13" id="KW-0460">Magnesium</keyword>
<comment type="caution">
    <text evidence="15">The sequence shown here is derived from an EMBL/GenBank/DDBJ whole genome shotgun (WGS) entry which is preliminary data.</text>
</comment>
<dbReference type="EMBL" id="BSFE01000003">
    <property type="protein sequence ID" value="GLK51944.1"/>
    <property type="molecule type" value="Genomic_DNA"/>
</dbReference>
<keyword evidence="11 13" id="KW-0234">DNA repair</keyword>
<feature type="binding site" evidence="13">
    <location>
        <position position="11"/>
    </location>
    <ligand>
        <name>Mg(2+)</name>
        <dbReference type="ChEBI" id="CHEBI:18420"/>
        <label>1</label>
    </ligand>
</feature>
<evidence type="ECO:0000313" key="16">
    <source>
        <dbReference type="Proteomes" id="UP001143486"/>
    </source>
</evidence>
<organism evidence="15 16">
    <name type="scientific">Maricaulis virginensis</name>
    <dbReference type="NCBI Taxonomy" id="144022"/>
    <lineage>
        <taxon>Bacteria</taxon>
        <taxon>Pseudomonadati</taxon>
        <taxon>Pseudomonadota</taxon>
        <taxon>Alphaproteobacteria</taxon>
        <taxon>Maricaulales</taxon>
        <taxon>Maricaulaceae</taxon>
        <taxon>Maricaulis</taxon>
    </lineage>
</organism>
<evidence type="ECO:0000256" key="3">
    <source>
        <dbReference type="ARBA" id="ARBA00022722"/>
    </source>
</evidence>
<dbReference type="PANTHER" id="PTHR30194:SF3">
    <property type="entry name" value="CROSSOVER JUNCTION ENDODEOXYRIBONUCLEASE RUVC"/>
    <property type="match status" value="1"/>
</dbReference>
<evidence type="ECO:0000256" key="9">
    <source>
        <dbReference type="ARBA" id="ARBA00023125"/>
    </source>
</evidence>
<evidence type="ECO:0000313" key="15">
    <source>
        <dbReference type="EMBL" id="GLK51944.1"/>
    </source>
</evidence>
<evidence type="ECO:0000256" key="6">
    <source>
        <dbReference type="ARBA" id="ARBA00022763"/>
    </source>
</evidence>
<keyword evidence="9 13" id="KW-0238">DNA-binding</keyword>
<evidence type="ECO:0000256" key="10">
    <source>
        <dbReference type="ARBA" id="ARBA00023172"/>
    </source>
</evidence>
<dbReference type="GO" id="GO:0009432">
    <property type="term" value="P:SOS response"/>
    <property type="evidence" value="ECO:0007669"/>
    <property type="project" value="UniProtKB-ARBA"/>
</dbReference>
<comment type="cofactor">
    <cofactor evidence="13">
        <name>Mg(2+)</name>
        <dbReference type="ChEBI" id="CHEBI:18420"/>
    </cofactor>
    <text evidence="13">Binds 2 Mg(2+) ion per subunit.</text>
</comment>